<name>A0A0M0LQ87_9EUKA</name>
<dbReference type="GO" id="GO:0016757">
    <property type="term" value="F:glycosyltransferase activity"/>
    <property type="evidence" value="ECO:0007669"/>
    <property type="project" value="UniProtKB-KW"/>
</dbReference>
<dbReference type="Pfam" id="PF05637">
    <property type="entry name" value="Glyco_transf_34"/>
    <property type="match status" value="1"/>
</dbReference>
<dbReference type="OrthoDB" id="2016350at2759"/>
<keyword evidence="3" id="KW-0808">Transferase</keyword>
<evidence type="ECO:0000313" key="5">
    <source>
        <dbReference type="Proteomes" id="UP000037460"/>
    </source>
</evidence>
<evidence type="ECO:0000256" key="2">
    <source>
        <dbReference type="ARBA" id="ARBA00022676"/>
    </source>
</evidence>
<keyword evidence="2" id="KW-0328">Glycosyltransferase</keyword>
<reference evidence="5" key="1">
    <citation type="journal article" date="2015" name="PLoS Genet.">
        <title>Genome Sequence and Transcriptome Analyses of Chrysochromulina tobin: Metabolic Tools for Enhanced Algal Fitness in the Prominent Order Prymnesiales (Haptophyceae).</title>
        <authorList>
            <person name="Hovde B.T."/>
            <person name="Deodato C.R."/>
            <person name="Hunsperger H.M."/>
            <person name="Ryken S.A."/>
            <person name="Yost W."/>
            <person name="Jha R.K."/>
            <person name="Patterson J."/>
            <person name="Monnat R.J. Jr."/>
            <person name="Barlow S.B."/>
            <person name="Starkenburg S.R."/>
            <person name="Cattolico R.A."/>
        </authorList>
    </citation>
    <scope>NUCLEOTIDE SEQUENCE</scope>
    <source>
        <strain evidence="5">CCMP291</strain>
    </source>
</reference>
<dbReference type="PANTHER" id="PTHR31306:SF4">
    <property type="entry name" value="ALPHA-1,2-GALACTOSYLTRANSFERASE"/>
    <property type="match status" value="1"/>
</dbReference>
<dbReference type="GO" id="GO:0000139">
    <property type="term" value="C:Golgi membrane"/>
    <property type="evidence" value="ECO:0007669"/>
    <property type="project" value="TreeGrafter"/>
</dbReference>
<dbReference type="InterPro" id="IPR029044">
    <property type="entry name" value="Nucleotide-diphossugar_trans"/>
</dbReference>
<dbReference type="Gene3D" id="3.90.550.10">
    <property type="entry name" value="Spore Coat Polysaccharide Biosynthesis Protein SpsA, Chain A"/>
    <property type="match status" value="1"/>
</dbReference>
<dbReference type="InterPro" id="IPR008630">
    <property type="entry name" value="Glyco_trans_34"/>
</dbReference>
<gene>
    <name evidence="4" type="ORF">Ctob_013977</name>
</gene>
<organism evidence="4 5">
    <name type="scientific">Chrysochromulina tobinii</name>
    <dbReference type="NCBI Taxonomy" id="1460289"/>
    <lineage>
        <taxon>Eukaryota</taxon>
        <taxon>Haptista</taxon>
        <taxon>Haptophyta</taxon>
        <taxon>Prymnesiophyceae</taxon>
        <taxon>Prymnesiales</taxon>
        <taxon>Chrysochromulinaceae</taxon>
        <taxon>Chrysochromulina</taxon>
    </lineage>
</organism>
<keyword evidence="5" id="KW-1185">Reference proteome</keyword>
<protein>
    <recommendedName>
        <fullName evidence="6">Nucleotide-diphospho-sugar transferase domain-containing protein</fullName>
    </recommendedName>
</protein>
<dbReference type="EMBL" id="JWZX01000404">
    <property type="protein sequence ID" value="KOO53047.1"/>
    <property type="molecule type" value="Genomic_DNA"/>
</dbReference>
<evidence type="ECO:0000313" key="4">
    <source>
        <dbReference type="EMBL" id="KOO53047.1"/>
    </source>
</evidence>
<evidence type="ECO:0000256" key="1">
    <source>
        <dbReference type="ARBA" id="ARBA00005664"/>
    </source>
</evidence>
<comment type="similarity">
    <text evidence="1">Belongs to the glycosyltransferase 34 family.</text>
</comment>
<evidence type="ECO:0008006" key="6">
    <source>
        <dbReference type="Google" id="ProtNLM"/>
    </source>
</evidence>
<accession>A0A0M0LQ87</accession>
<comment type="caution">
    <text evidence="4">The sequence shown here is derived from an EMBL/GenBank/DDBJ whole genome shotgun (WGS) entry which is preliminary data.</text>
</comment>
<dbReference type="PANTHER" id="PTHR31306">
    <property type="entry name" value="ALPHA-1,6-MANNOSYLTRANSFERASE MNN11-RELATED"/>
    <property type="match status" value="1"/>
</dbReference>
<proteinExistence type="inferred from homology"/>
<sequence>MPTQLYVAEDGDARRATVSQVAQLNFDPPAASARRCNATIVMIDDRRHVPLANNSKEIKYFHKVMALNLLYAQRHGMSFLIVRPTAAKEDSWMDSRASGLCPAWCRVKILASLVASRQAAHGCHWVVYIDSDAYFREQHVDFLERFDTPANREVHFAFAREELPAGGFLSPRNRSHGVRVASLNAGVLFMRASAWSERLLAVWMRAAQLPVCAPFRQEWPCEQQCLHELLRNRTLLPEGWRTRIASAPMQLFNSPHGQFIRHVWGGATGTWGSSFDLRRKAFDDELRVQGVWRWKQIQALVESAQSQWIDSSC</sequence>
<dbReference type="GO" id="GO:0006487">
    <property type="term" value="P:protein N-linked glycosylation"/>
    <property type="evidence" value="ECO:0007669"/>
    <property type="project" value="TreeGrafter"/>
</dbReference>
<evidence type="ECO:0000256" key="3">
    <source>
        <dbReference type="ARBA" id="ARBA00022679"/>
    </source>
</evidence>
<dbReference type="AlphaFoldDB" id="A0A0M0LQ87"/>
<dbReference type="Proteomes" id="UP000037460">
    <property type="component" value="Unassembled WGS sequence"/>
</dbReference>